<reference evidence="4 5" key="1">
    <citation type="submission" date="2021-03" db="EMBL/GenBank/DDBJ databases">
        <title>Genomic Encyclopedia of Type Strains, Phase III (KMG-III): the genomes of soil and plant-associated and newly described type strains.</title>
        <authorList>
            <person name="Whitman W."/>
        </authorList>
    </citation>
    <scope>NUCLEOTIDE SEQUENCE [LARGE SCALE GENOMIC DNA]</scope>
    <source>
        <strain evidence="4 5">IMMIB AFH-6</strain>
    </source>
</reference>
<dbReference type="InterPro" id="IPR050832">
    <property type="entry name" value="Bact_Acetyltransf"/>
</dbReference>
<dbReference type="PROSITE" id="PS51186">
    <property type="entry name" value="GNAT"/>
    <property type="match status" value="1"/>
</dbReference>
<sequence>MTDAITAAPITLSLADRLDPAEVKHIHGELRAFNEQFTKPYDLRDLSVTARDAEGTLLGGLTGHTNWEWLYVDYLWVHESQRGTGLGSRLMAAAEEEAVRRDCRWSRLYTYDFQAPGFYKKLGYEVWAELEGYPPGHTQIWLRKALG</sequence>
<dbReference type="InterPro" id="IPR000182">
    <property type="entry name" value="GNAT_dom"/>
</dbReference>
<evidence type="ECO:0000259" key="3">
    <source>
        <dbReference type="PROSITE" id="PS51186"/>
    </source>
</evidence>
<evidence type="ECO:0000256" key="1">
    <source>
        <dbReference type="ARBA" id="ARBA00022679"/>
    </source>
</evidence>
<name>A0ABS4SH40_9PROT</name>
<evidence type="ECO:0000256" key="2">
    <source>
        <dbReference type="ARBA" id="ARBA00023315"/>
    </source>
</evidence>
<evidence type="ECO:0000313" key="5">
    <source>
        <dbReference type="Proteomes" id="UP000781958"/>
    </source>
</evidence>
<dbReference type="PANTHER" id="PTHR43877">
    <property type="entry name" value="AMINOALKYLPHOSPHONATE N-ACETYLTRANSFERASE-RELATED-RELATED"/>
    <property type="match status" value="1"/>
</dbReference>
<dbReference type="InterPro" id="IPR016181">
    <property type="entry name" value="Acyl_CoA_acyltransferase"/>
</dbReference>
<organism evidence="4 5">
    <name type="scientific">Azospirillum rugosum</name>
    <dbReference type="NCBI Taxonomy" id="416170"/>
    <lineage>
        <taxon>Bacteria</taxon>
        <taxon>Pseudomonadati</taxon>
        <taxon>Pseudomonadota</taxon>
        <taxon>Alphaproteobacteria</taxon>
        <taxon>Rhodospirillales</taxon>
        <taxon>Azospirillaceae</taxon>
        <taxon>Azospirillum</taxon>
    </lineage>
</organism>
<dbReference type="SUPFAM" id="SSF55729">
    <property type="entry name" value="Acyl-CoA N-acyltransferases (Nat)"/>
    <property type="match status" value="1"/>
</dbReference>
<feature type="domain" description="N-acetyltransferase" evidence="3">
    <location>
        <begin position="10"/>
        <end position="147"/>
    </location>
</feature>
<dbReference type="RefSeq" id="WP_209765589.1">
    <property type="nucleotide sequence ID" value="NZ_JAGINP010000005.1"/>
</dbReference>
<dbReference type="CDD" id="cd04301">
    <property type="entry name" value="NAT_SF"/>
    <property type="match status" value="1"/>
</dbReference>
<dbReference type="PANTHER" id="PTHR43877:SF2">
    <property type="entry name" value="AMINOALKYLPHOSPHONATE N-ACETYLTRANSFERASE-RELATED"/>
    <property type="match status" value="1"/>
</dbReference>
<keyword evidence="1" id="KW-0808">Transferase</keyword>
<dbReference type="Pfam" id="PF00583">
    <property type="entry name" value="Acetyltransf_1"/>
    <property type="match status" value="1"/>
</dbReference>
<dbReference type="EMBL" id="JAGINP010000005">
    <property type="protein sequence ID" value="MBP2291887.1"/>
    <property type="molecule type" value="Genomic_DNA"/>
</dbReference>
<evidence type="ECO:0000313" key="4">
    <source>
        <dbReference type="EMBL" id="MBP2291887.1"/>
    </source>
</evidence>
<comment type="caution">
    <text evidence="4">The sequence shown here is derived from an EMBL/GenBank/DDBJ whole genome shotgun (WGS) entry which is preliminary data.</text>
</comment>
<dbReference type="Gene3D" id="3.40.630.30">
    <property type="match status" value="1"/>
</dbReference>
<keyword evidence="2" id="KW-0012">Acyltransferase</keyword>
<protein>
    <submittedName>
        <fullName evidence="4">GNAT superfamily N-acetyltransferase</fullName>
    </submittedName>
</protein>
<proteinExistence type="predicted"/>
<dbReference type="Proteomes" id="UP000781958">
    <property type="component" value="Unassembled WGS sequence"/>
</dbReference>
<accession>A0ABS4SH40</accession>
<keyword evidence="5" id="KW-1185">Reference proteome</keyword>
<gene>
    <name evidence="4" type="ORF">J2851_001648</name>
</gene>